<proteinExistence type="predicted"/>
<dbReference type="GeneID" id="100371141"/>
<name>A0ABM0GK01_SACKO</name>
<dbReference type="Proteomes" id="UP000694865">
    <property type="component" value="Unplaced"/>
</dbReference>
<evidence type="ECO:0000259" key="2">
    <source>
        <dbReference type="PROSITE" id="PS51352"/>
    </source>
</evidence>
<gene>
    <name evidence="4" type="primary">LOC100371141</name>
</gene>
<evidence type="ECO:0000313" key="3">
    <source>
        <dbReference type="Proteomes" id="UP000694865"/>
    </source>
</evidence>
<dbReference type="Pfam" id="PF26234">
    <property type="entry name" value="TXNDC11_2nd"/>
    <property type="match status" value="2"/>
</dbReference>
<evidence type="ECO:0000313" key="4">
    <source>
        <dbReference type="RefSeq" id="XP_002731541.2"/>
    </source>
</evidence>
<organism evidence="3 4">
    <name type="scientific">Saccoglossus kowalevskii</name>
    <name type="common">Acorn worm</name>
    <dbReference type="NCBI Taxonomy" id="10224"/>
    <lineage>
        <taxon>Eukaryota</taxon>
        <taxon>Metazoa</taxon>
        <taxon>Hemichordata</taxon>
        <taxon>Enteropneusta</taxon>
        <taxon>Harrimaniidae</taxon>
        <taxon>Saccoglossus</taxon>
    </lineage>
</organism>
<dbReference type="PROSITE" id="PS51352">
    <property type="entry name" value="THIOREDOXIN_2"/>
    <property type="match status" value="1"/>
</dbReference>
<feature type="region of interest" description="Disordered" evidence="1">
    <location>
        <begin position="395"/>
        <end position="415"/>
    </location>
</feature>
<dbReference type="RefSeq" id="XP_002731541.2">
    <property type="nucleotide sequence ID" value="XM_002731495.2"/>
</dbReference>
<reference evidence="4" key="1">
    <citation type="submission" date="2025-08" db="UniProtKB">
        <authorList>
            <consortium name="RefSeq"/>
        </authorList>
    </citation>
    <scope>IDENTIFICATION</scope>
    <source>
        <tissue evidence="4">Testes</tissue>
    </source>
</reference>
<dbReference type="InterPro" id="IPR058777">
    <property type="entry name" value="TXNDC11_thioredoxin"/>
</dbReference>
<dbReference type="InterPro" id="IPR052792">
    <property type="entry name" value="Thioredoxin_dom-contain_11"/>
</dbReference>
<dbReference type="SUPFAM" id="SSF52833">
    <property type="entry name" value="Thioredoxin-like"/>
    <property type="match status" value="3"/>
</dbReference>
<dbReference type="PANTHER" id="PTHR46497">
    <property type="entry name" value="THIOREDOXIN DOMAIN-CONTAINING PROTEIN 11"/>
    <property type="match status" value="1"/>
</dbReference>
<dbReference type="Pfam" id="PF00085">
    <property type="entry name" value="Thioredoxin"/>
    <property type="match status" value="1"/>
</dbReference>
<keyword evidence="3" id="KW-1185">Reference proteome</keyword>
<dbReference type="Gene3D" id="3.40.30.10">
    <property type="entry name" value="Glutaredoxin"/>
    <property type="match status" value="4"/>
</dbReference>
<dbReference type="InterPro" id="IPR036249">
    <property type="entry name" value="Thioredoxin-like_sf"/>
</dbReference>
<protein>
    <submittedName>
        <fullName evidence="4">Thioredoxin domain-containing protein 11-like</fullName>
    </submittedName>
</protein>
<dbReference type="CDD" id="cd02995">
    <property type="entry name" value="PDI_a_PDI_a'_C"/>
    <property type="match status" value="1"/>
</dbReference>
<dbReference type="InterPro" id="IPR013766">
    <property type="entry name" value="Thioredoxin_domain"/>
</dbReference>
<sequence length="651" mass="74372">MRQLQPKRSALLQVMARHPELVSLVFAFVFAILANRTSPSQSTEYPALQPKVIFPAYSPVKDYIYGSMQMVRQHIQNSSTEVYFIMYYAHWDGESLETATEFEQAAYLLQGQVTFLAVNCWFPSGSCRKSVPLKYFPMLMAYNSNFEGIQYHGILKTTYMVDFLERICSPVSYVPNDIELGKFVAQTESTVLGHFDFSHSLQPSGYLTYYQAALLSLEKNPIQPMPFGVITSSKLASSFGIVMPRTVYMTRVMNNTVVYPRSSNFTATSIVQWAHQYREELVPWIVPNPMKSLRLSKQVKKKPFVLLLTSDDPSDHFKRNYQQLREVAMDYYNCNGSSKIQTTVEILTAIQLQEEQIENVCCNLSDSSHRNLNNNDARFRYVESENERICLDNAEEPSCSSHDNSDNRGAFHLPSSDVSPPKYNASYIAAIEEMKSAMQFTGLGCHTNRSVNFFALNWDEYGIIAKRLGIEPESKRPTLALLDLENEVEYIMESTYNVSNMVNFLKSYTVSDLIRQLKSTPVTSKEQVCKDNNVVCVTEVTSATFHEIVLNVEKDVLLLYYTPWCGFCNSLYQTYLDITKVFQSSQNLTIARINADANDLPWEYTVPTYPSLLFYPAGHKSWNAKFPDDEDISLENLVLFILDNAVRPLEF</sequence>
<evidence type="ECO:0000256" key="1">
    <source>
        <dbReference type="SAM" id="MobiDB-lite"/>
    </source>
</evidence>
<accession>A0ABM0GK01</accession>
<feature type="domain" description="Thioredoxin" evidence="2">
    <location>
        <begin position="514"/>
        <end position="647"/>
    </location>
</feature>
<dbReference type="PANTHER" id="PTHR46497:SF1">
    <property type="entry name" value="THIOREDOXIN DOMAIN-CONTAINING PROTEIN 11"/>
    <property type="match status" value="1"/>
</dbReference>